<evidence type="ECO:0000256" key="1">
    <source>
        <dbReference type="SAM" id="MobiDB-lite"/>
    </source>
</evidence>
<reference evidence="2 3" key="1">
    <citation type="journal article" date="2023" name="BMC Biol.">
        <title>The compact genome of the sponge Oopsacas minuta (Hexactinellida) is lacking key metazoan core genes.</title>
        <authorList>
            <person name="Santini S."/>
            <person name="Schenkelaars Q."/>
            <person name="Jourda C."/>
            <person name="Duchesne M."/>
            <person name="Belahbib H."/>
            <person name="Rocher C."/>
            <person name="Selva M."/>
            <person name="Riesgo A."/>
            <person name="Vervoort M."/>
            <person name="Leys S.P."/>
            <person name="Kodjabachian L."/>
            <person name="Le Bivic A."/>
            <person name="Borchiellini C."/>
            <person name="Claverie J.M."/>
            <person name="Renard E."/>
        </authorList>
    </citation>
    <scope>NUCLEOTIDE SEQUENCE [LARGE SCALE GENOMIC DNA]</scope>
    <source>
        <strain evidence="2">SPO-2</strain>
    </source>
</reference>
<dbReference type="EMBL" id="JAKMXF010000009">
    <property type="protein sequence ID" value="KAI6661716.1"/>
    <property type="molecule type" value="Genomic_DNA"/>
</dbReference>
<comment type="caution">
    <text evidence="2">The sequence shown here is derived from an EMBL/GenBank/DDBJ whole genome shotgun (WGS) entry which is preliminary data.</text>
</comment>
<keyword evidence="3" id="KW-1185">Reference proteome</keyword>
<feature type="region of interest" description="Disordered" evidence="1">
    <location>
        <begin position="141"/>
        <end position="161"/>
    </location>
</feature>
<sequence>MSDSDSTTSSLNLLSSSAPLVPTSHLFNPLCFLSPSDSTYKHGIDALRITYNLAISLHTDIDTRLSQLYTEGFDQEQIWQQLELWNVPTCQNLSASVQQLPTADINILPVNGEITSVASSPNHSPVIDNGTADGLKYKDFFQEKSPQKPDTTTQSNYSRVKGKIQARIEELERENMAEKD</sequence>
<dbReference type="InterPro" id="IPR012173">
    <property type="entry name" value="Mpp10"/>
</dbReference>
<dbReference type="GO" id="GO:0034457">
    <property type="term" value="C:Mpp10 complex"/>
    <property type="evidence" value="ECO:0007669"/>
    <property type="project" value="InterPro"/>
</dbReference>
<feature type="compositionally biased region" description="Polar residues" evidence="1">
    <location>
        <begin position="148"/>
        <end position="158"/>
    </location>
</feature>
<evidence type="ECO:0000313" key="3">
    <source>
        <dbReference type="Proteomes" id="UP001165289"/>
    </source>
</evidence>
<accession>A0AAV7KJZ1</accession>
<dbReference type="GO" id="GO:0006364">
    <property type="term" value="P:rRNA processing"/>
    <property type="evidence" value="ECO:0007669"/>
    <property type="project" value="InterPro"/>
</dbReference>
<dbReference type="Pfam" id="PF04006">
    <property type="entry name" value="Mpp10"/>
    <property type="match status" value="1"/>
</dbReference>
<gene>
    <name evidence="2" type="ORF">LOD99_9903</name>
</gene>
<dbReference type="GO" id="GO:0005732">
    <property type="term" value="C:sno(s)RNA-containing ribonucleoprotein complex"/>
    <property type="evidence" value="ECO:0007669"/>
    <property type="project" value="InterPro"/>
</dbReference>
<dbReference type="Proteomes" id="UP001165289">
    <property type="component" value="Unassembled WGS sequence"/>
</dbReference>
<evidence type="ECO:0000313" key="2">
    <source>
        <dbReference type="EMBL" id="KAI6661716.1"/>
    </source>
</evidence>
<protein>
    <submittedName>
        <fullName evidence="2">Uncharacterized protein</fullName>
    </submittedName>
</protein>
<dbReference type="AlphaFoldDB" id="A0AAV7KJZ1"/>
<name>A0AAV7KJZ1_9METZ</name>
<proteinExistence type="predicted"/>
<organism evidence="2 3">
    <name type="scientific">Oopsacas minuta</name>
    <dbReference type="NCBI Taxonomy" id="111878"/>
    <lineage>
        <taxon>Eukaryota</taxon>
        <taxon>Metazoa</taxon>
        <taxon>Porifera</taxon>
        <taxon>Hexactinellida</taxon>
        <taxon>Hexasterophora</taxon>
        <taxon>Lyssacinosida</taxon>
        <taxon>Leucopsacidae</taxon>
        <taxon>Oopsacas</taxon>
    </lineage>
</organism>